<evidence type="ECO:0000256" key="1">
    <source>
        <dbReference type="ARBA" id="ARBA00004168"/>
    </source>
</evidence>
<dbReference type="eggNOG" id="COG4932">
    <property type="taxonomic scope" value="Bacteria"/>
</dbReference>
<feature type="domain" description="CNA-B" evidence="8">
    <location>
        <begin position="552"/>
        <end position="624"/>
    </location>
</feature>
<dbReference type="Pfam" id="PF05738">
    <property type="entry name" value="Cna_B"/>
    <property type="match status" value="7"/>
</dbReference>
<organism evidence="11 12">
    <name type="scientific">Schaalia cardiffensis F0333</name>
    <dbReference type="NCBI Taxonomy" id="888050"/>
    <lineage>
        <taxon>Bacteria</taxon>
        <taxon>Bacillati</taxon>
        <taxon>Actinomycetota</taxon>
        <taxon>Actinomycetes</taxon>
        <taxon>Actinomycetales</taxon>
        <taxon>Actinomycetaceae</taxon>
        <taxon>Schaalia</taxon>
    </lineage>
</organism>
<feature type="domain" description="CNA-B" evidence="8">
    <location>
        <begin position="743"/>
        <end position="811"/>
    </location>
</feature>
<gene>
    <name evidence="11" type="ORF">HMPREF9004_0815</name>
</gene>
<dbReference type="InterPro" id="IPR008966">
    <property type="entry name" value="Adhesion_dom_sf"/>
</dbReference>
<keyword evidence="2" id="KW-0134">Cell wall</keyword>
<evidence type="ECO:0008006" key="13">
    <source>
        <dbReference type="Google" id="ProtNLM"/>
    </source>
</evidence>
<dbReference type="Gene3D" id="2.60.40.1140">
    <property type="entry name" value="Collagen-binding surface protein Cna, B-type domain"/>
    <property type="match status" value="7"/>
</dbReference>
<sequence length="1163" mass="127384">MNIRRLAAFVAFILAFALVVPGLTMMARAEEGQVVDVDVKITNFEIRNITKETVEKIHHTQTFLLKMDWNADHLGDTLKSGDQFHIELPDTMKFPAGAVQREFNLTRKDDPSVVIGKGIIQPGPGDIGGTVTVTFNEKVEGKLNNHGTLWMGAQFNMDKLKVNEVNKFTVTVSKVPITTEMTPYLPGPIVNEDLLKWGNPDSMDPHVVKWGARINHAKHDHKNAVITDSLSEGMGDETYIPGSFILEEREYSENGEQSTTLKTIDLIEGPGGNFTLAPDKRSFTIRLGDISGKQLALRYSTTYTKPGKQLKNKLTLNSDQIKDFSKTYTYQSAESGGTGSNDDASKIKLKKVDETDPTITLKGAVFEVKKPDGQTFKLTTGDDGTATSDALVAGQQYTVKEIEAPKGYIADETEHVLTVNADSAAELTVQNKRITIDIPVEKFWEDKGNQAGLRPQEVEVQLVANDKDVEGQRRTLVEVNNWKDEFKNVPKFDTDGNLIKYTVRELNPPAEYGVTVTGDPNGDASQGFSITNSYVPEVVRLPVKKKWLGPGADSVKVQLLGRLDDAEPYEDVPGAVLTLTKDEGWQGSFENLPKLKEGKLVSYAVKELDVDASKYQVEIDNKGACTVYRATEECGSTITNRNIEKVDISGVKTWNDDDDRDRKRPKQITVKLLADGDVMKEETVTPGADGNWSYSFKGLDKYAAADGHEIVYSVDEAPVDGYQTIVNGTDITNTYSPETVDIPVKKVWVGPKGSEVTVTLLADGQPVPDKSLVLNAGNSWKGSFDGLPKNKDGNPIAYTVTEAQVAGVDTSKYEVTVSDFVPCALPRGDQQVRADAECGFTITNKNIEKVKVEGVKTWDDDNDRDGKRPGEITVRLKTKDGEQASQKVTAANNWAYSFTDLPKYTDKGDEIVYTVTEDAVGEYATKIDADGTITNSYTPGKTSVSVSKVWDDADNQDGVRPDSVKVQLKADEKALGEPVVLNADNKWTHTWTDLFINNNGKKIGYTVEEVDVPQGYEAKVEGDAQKGYTVTNTHVPEQVSIPVVKKWEGKTGASATFHLYAGKDDTGKVLTLDAAVDWKGSFDGLPKFKDGKEIAYTITEDALEGYEAKVKGDMRDGFTVTNTYVDKKLAKTGLSGSGLLLGSTILGGAGAVMLAVRRKREQA</sequence>
<dbReference type="InterPro" id="IPR008456">
    <property type="entry name" value="Collagen-bd_dom"/>
</dbReference>
<keyword evidence="3" id="KW-0964">Secreted</keyword>
<feature type="domain" description="CNA-B" evidence="8">
    <location>
        <begin position="852"/>
        <end position="935"/>
    </location>
</feature>
<comment type="caution">
    <text evidence="11">The sequence shown here is derived from an EMBL/GenBank/DDBJ whole genome shotgun (WGS) entry which is preliminary data.</text>
</comment>
<keyword evidence="6" id="KW-0472">Membrane</keyword>
<comment type="subcellular location">
    <subcellularLocation>
        <location evidence="1">Secreted</location>
        <location evidence="1">Cell wall</location>
        <topology evidence="1">Peptidoglycan-anchor</topology>
    </subcellularLocation>
</comment>
<name>N6X3J9_9ACTO</name>
<dbReference type="GO" id="GO:0005518">
    <property type="term" value="F:collagen binding"/>
    <property type="evidence" value="ECO:0007669"/>
    <property type="project" value="InterPro"/>
</dbReference>
<evidence type="ECO:0000256" key="6">
    <source>
        <dbReference type="SAM" id="Phobius"/>
    </source>
</evidence>
<accession>N6X3J9</accession>
<protein>
    <recommendedName>
        <fullName evidence="13">Collagen adhesin</fullName>
    </recommendedName>
</protein>
<dbReference type="InterPro" id="IPR013783">
    <property type="entry name" value="Ig-like_fold"/>
</dbReference>
<feature type="domain" description="CNA-B" evidence="8">
    <location>
        <begin position="438"/>
        <end position="533"/>
    </location>
</feature>
<keyword evidence="12" id="KW-1185">Reference proteome</keyword>
<dbReference type="Pfam" id="PF17802">
    <property type="entry name" value="SpaA"/>
    <property type="match status" value="1"/>
</dbReference>
<evidence type="ECO:0000259" key="10">
    <source>
        <dbReference type="Pfam" id="PF17961"/>
    </source>
</evidence>
<dbReference type="PATRIC" id="fig|888050.3.peg.773"/>
<feature type="domain" description="CNA-B" evidence="8">
    <location>
        <begin position="1042"/>
        <end position="1123"/>
    </location>
</feature>
<keyword evidence="6" id="KW-1133">Transmembrane helix</keyword>
<reference evidence="11 12" key="1">
    <citation type="submission" date="2013-03" db="EMBL/GenBank/DDBJ databases">
        <title>Reference genome for the Human Microbiome Project.</title>
        <authorList>
            <person name="Aqrawi P."/>
            <person name="Ayvaz T."/>
            <person name="Bess C."/>
            <person name="Blankenburg K."/>
            <person name="Coyle M."/>
            <person name="Deng J."/>
            <person name="Forbes L."/>
            <person name="Fowler G."/>
            <person name="Francisco L."/>
            <person name="Fu Q."/>
            <person name="Gibbs R."/>
            <person name="Gross S."/>
            <person name="Gubbala S."/>
            <person name="Hale W."/>
            <person name="Hemphill L."/>
            <person name="Highlander S."/>
            <person name="Hirani K."/>
            <person name="Jackson L."/>
            <person name="Jakkamsetti A."/>
            <person name="Javaid M."/>
            <person name="Jayaseelan J.C."/>
            <person name="Jiang H."/>
            <person name="Joshi V."/>
            <person name="Korchina V."/>
            <person name="Kovar C."/>
            <person name="Lara F."/>
            <person name="Lee S."/>
            <person name="Liu Y."/>
            <person name="Mata R."/>
            <person name="Mathew T."/>
            <person name="Munidasa M."/>
            <person name="Muzny D."/>
            <person name="Nazareth L."/>
            <person name="Ngo R."/>
            <person name="Nguyen L."/>
            <person name="Nguyen N."/>
            <person name="Okwuonu G."/>
            <person name="Ongeri F."/>
            <person name="Palculict T."/>
            <person name="Patil S."/>
            <person name="Petrosino J."/>
            <person name="Pham C."/>
            <person name="Pham P."/>
            <person name="Pu L.-L."/>
            <person name="Qin X."/>
            <person name="Qu J."/>
            <person name="Reid J."/>
            <person name="Ross M."/>
            <person name="Ruth R."/>
            <person name="Saada N."/>
            <person name="San Lucas F."/>
            <person name="Santibanez J."/>
            <person name="Shang Y."/>
            <person name="Simmons D."/>
            <person name="Song X.-Z."/>
            <person name="Tang L.-Y."/>
            <person name="Thornton R."/>
            <person name="Warren J."/>
            <person name="Weissenberger G."/>
            <person name="Wilczek-Boney K."/>
            <person name="Worley K."/>
            <person name="Youmans B."/>
            <person name="Zhang J."/>
            <person name="Zhang L."/>
            <person name="Zhao Z."/>
            <person name="Zhou C."/>
            <person name="Zhu D."/>
            <person name="Zhu Y."/>
        </authorList>
    </citation>
    <scope>NUCLEOTIDE SEQUENCE [LARGE SCALE GENOMIC DNA]</scope>
    <source>
        <strain evidence="11 12">F0333</strain>
    </source>
</reference>
<evidence type="ECO:0000256" key="4">
    <source>
        <dbReference type="ARBA" id="ARBA00022729"/>
    </source>
</evidence>
<feature type="domain" description="SDR-like Ig" evidence="10">
    <location>
        <begin position="58"/>
        <end position="164"/>
    </location>
</feature>
<evidence type="ECO:0000259" key="8">
    <source>
        <dbReference type="Pfam" id="PF05738"/>
    </source>
</evidence>
<dbReference type="AlphaFoldDB" id="N6X3J9"/>
<dbReference type="GO" id="GO:0005975">
    <property type="term" value="P:carbohydrate metabolic process"/>
    <property type="evidence" value="ECO:0007669"/>
    <property type="project" value="UniProtKB-ARBA"/>
</dbReference>
<dbReference type="Pfam" id="PF05737">
    <property type="entry name" value="Collagen_bind"/>
    <property type="match status" value="1"/>
</dbReference>
<dbReference type="InterPro" id="IPR041033">
    <property type="entry name" value="SpaA_PFL_dom_1"/>
</dbReference>
<evidence type="ECO:0000313" key="11">
    <source>
        <dbReference type="EMBL" id="ENO18246.1"/>
    </source>
</evidence>
<evidence type="ECO:0000256" key="5">
    <source>
        <dbReference type="ARBA" id="ARBA00023088"/>
    </source>
</evidence>
<proteinExistence type="predicted"/>
<feature type="transmembrane region" description="Helical" evidence="6">
    <location>
        <begin position="1134"/>
        <end position="1156"/>
    </location>
</feature>
<feature type="domain" description="Collagen binding" evidence="7">
    <location>
        <begin position="192"/>
        <end position="325"/>
    </location>
</feature>
<evidence type="ECO:0000259" key="9">
    <source>
        <dbReference type="Pfam" id="PF17802"/>
    </source>
</evidence>
<feature type="domain" description="CNA-B" evidence="8">
    <location>
        <begin position="648"/>
        <end position="734"/>
    </location>
</feature>
<evidence type="ECO:0000256" key="3">
    <source>
        <dbReference type="ARBA" id="ARBA00022525"/>
    </source>
</evidence>
<dbReference type="SUPFAM" id="SSF49401">
    <property type="entry name" value="Bacterial adhesins"/>
    <property type="match status" value="2"/>
</dbReference>
<dbReference type="InterPro" id="IPR011252">
    <property type="entry name" value="Fibrogen-bd_dom1"/>
</dbReference>
<dbReference type="Gene3D" id="2.60.40.1280">
    <property type="match status" value="1"/>
</dbReference>
<dbReference type="EMBL" id="AQHZ01000015">
    <property type="protein sequence ID" value="ENO18246.1"/>
    <property type="molecule type" value="Genomic_DNA"/>
</dbReference>
<feature type="domain" description="SpaA-like prealbumin fold" evidence="9">
    <location>
        <begin position="346"/>
        <end position="432"/>
    </location>
</feature>
<keyword evidence="5" id="KW-0572">Peptidoglycan-anchor</keyword>
<keyword evidence="4" id="KW-0732">Signal</keyword>
<feature type="domain" description="CNA-B" evidence="8">
    <location>
        <begin position="944"/>
        <end position="1033"/>
    </location>
</feature>
<dbReference type="SUPFAM" id="SSF49478">
    <property type="entry name" value="Cna protein B-type domain"/>
    <property type="match status" value="8"/>
</dbReference>
<evidence type="ECO:0000256" key="2">
    <source>
        <dbReference type="ARBA" id="ARBA00022512"/>
    </source>
</evidence>
<dbReference type="InterPro" id="IPR041171">
    <property type="entry name" value="SDR_Ig"/>
</dbReference>
<dbReference type="InterPro" id="IPR008454">
    <property type="entry name" value="Collagen-bd_Cna-like_B-typ_dom"/>
</dbReference>
<dbReference type="GO" id="GO:0007155">
    <property type="term" value="P:cell adhesion"/>
    <property type="evidence" value="ECO:0007669"/>
    <property type="project" value="InterPro"/>
</dbReference>
<dbReference type="Gene3D" id="2.60.40.10">
    <property type="entry name" value="Immunoglobulins"/>
    <property type="match status" value="1"/>
</dbReference>
<dbReference type="STRING" id="888050.HMPREF9004_0815"/>
<dbReference type="HOGENOM" id="CLU_002287_0_0_11"/>
<evidence type="ECO:0000259" key="7">
    <source>
        <dbReference type="Pfam" id="PF05737"/>
    </source>
</evidence>
<evidence type="ECO:0000313" key="12">
    <source>
        <dbReference type="Proteomes" id="UP000013015"/>
    </source>
</evidence>
<dbReference type="Pfam" id="PF17961">
    <property type="entry name" value="Big_8"/>
    <property type="match status" value="1"/>
</dbReference>
<dbReference type="CDD" id="cd00222">
    <property type="entry name" value="CollagenBindB"/>
    <property type="match status" value="7"/>
</dbReference>
<dbReference type="Proteomes" id="UP000013015">
    <property type="component" value="Unassembled WGS sequence"/>
</dbReference>
<keyword evidence="6" id="KW-0812">Transmembrane</keyword>